<dbReference type="PANTHER" id="PTHR30055:SF223">
    <property type="entry name" value="HTH-TYPE TRANSCRIPTIONAL REGULATOR UIDR"/>
    <property type="match status" value="1"/>
</dbReference>
<dbReference type="PRINTS" id="PR00455">
    <property type="entry name" value="HTHTETR"/>
</dbReference>
<dbReference type="Pfam" id="PF00440">
    <property type="entry name" value="TetR_N"/>
    <property type="match status" value="1"/>
</dbReference>
<proteinExistence type="predicted"/>
<organism evidence="5 6">
    <name type="scientific">Agrobacterium deltaense Zutra 3/1</name>
    <dbReference type="NCBI Taxonomy" id="1183427"/>
    <lineage>
        <taxon>Bacteria</taxon>
        <taxon>Pseudomonadati</taxon>
        <taxon>Pseudomonadota</taxon>
        <taxon>Alphaproteobacteria</taxon>
        <taxon>Hyphomicrobiales</taxon>
        <taxon>Rhizobiaceae</taxon>
        <taxon>Rhizobium/Agrobacterium group</taxon>
        <taxon>Agrobacterium</taxon>
    </lineage>
</organism>
<feature type="compositionally biased region" description="Basic and acidic residues" evidence="3">
    <location>
        <begin position="8"/>
        <end position="28"/>
    </location>
</feature>
<evidence type="ECO:0000259" key="4">
    <source>
        <dbReference type="PROSITE" id="PS50977"/>
    </source>
</evidence>
<evidence type="ECO:0000256" key="3">
    <source>
        <dbReference type="SAM" id="MobiDB-lite"/>
    </source>
</evidence>
<dbReference type="EMBL" id="FBWG01000049">
    <property type="protein sequence ID" value="CUX61227.1"/>
    <property type="molecule type" value="Genomic_DNA"/>
</dbReference>
<dbReference type="Gene3D" id="1.10.357.10">
    <property type="entry name" value="Tetracycline Repressor, domain 2"/>
    <property type="match status" value="1"/>
</dbReference>
<evidence type="ECO:0000313" key="5">
    <source>
        <dbReference type="EMBL" id="CUX61227.1"/>
    </source>
</evidence>
<dbReference type="GO" id="GO:0003700">
    <property type="term" value="F:DNA-binding transcription factor activity"/>
    <property type="evidence" value="ECO:0007669"/>
    <property type="project" value="TreeGrafter"/>
</dbReference>
<evidence type="ECO:0000256" key="2">
    <source>
        <dbReference type="PROSITE-ProRule" id="PRU00335"/>
    </source>
</evidence>
<feature type="region of interest" description="Disordered" evidence="3">
    <location>
        <begin position="1"/>
        <end position="28"/>
    </location>
</feature>
<dbReference type="GO" id="GO:0000976">
    <property type="term" value="F:transcription cis-regulatory region binding"/>
    <property type="evidence" value="ECO:0007669"/>
    <property type="project" value="TreeGrafter"/>
</dbReference>
<accession>A0A1S7S274</accession>
<feature type="domain" description="HTH tetR-type" evidence="4">
    <location>
        <begin position="26"/>
        <end position="86"/>
    </location>
</feature>
<dbReference type="InterPro" id="IPR039536">
    <property type="entry name" value="TetR_C_Proteobacteria"/>
</dbReference>
<dbReference type="Proteomes" id="UP000191987">
    <property type="component" value="Unassembled WGS sequence"/>
</dbReference>
<dbReference type="PANTHER" id="PTHR30055">
    <property type="entry name" value="HTH-TYPE TRANSCRIPTIONAL REGULATOR RUTR"/>
    <property type="match status" value="1"/>
</dbReference>
<name>A0A1S7S274_9HYPH</name>
<dbReference type="Pfam" id="PF14246">
    <property type="entry name" value="TetR_C_7"/>
    <property type="match status" value="1"/>
</dbReference>
<dbReference type="SUPFAM" id="SSF46689">
    <property type="entry name" value="Homeodomain-like"/>
    <property type="match status" value="1"/>
</dbReference>
<feature type="DNA-binding region" description="H-T-H motif" evidence="2">
    <location>
        <begin position="49"/>
        <end position="68"/>
    </location>
</feature>
<dbReference type="InterPro" id="IPR050109">
    <property type="entry name" value="HTH-type_TetR-like_transc_reg"/>
</dbReference>
<dbReference type="RefSeq" id="WP_080821120.1">
    <property type="nucleotide sequence ID" value="NZ_LT009750.1"/>
</dbReference>
<gene>
    <name evidence="5" type="ORF">AGR7C_pAt0026</name>
</gene>
<reference evidence="5 6" key="1">
    <citation type="submission" date="2016-01" db="EMBL/GenBank/DDBJ databases">
        <authorList>
            <person name="Oliw E.H."/>
        </authorList>
    </citation>
    <scope>NUCLEOTIDE SEQUENCE [LARGE SCALE GENOMIC DNA]</scope>
    <source>
        <strain evidence="5 6">Zutra 3-1</strain>
    </source>
</reference>
<keyword evidence="1 2" id="KW-0238">DNA-binding</keyword>
<dbReference type="PROSITE" id="PS50977">
    <property type="entry name" value="HTH_TETR_2"/>
    <property type="match status" value="1"/>
</dbReference>
<evidence type="ECO:0000313" key="6">
    <source>
        <dbReference type="Proteomes" id="UP000191987"/>
    </source>
</evidence>
<protein>
    <submittedName>
        <fullName evidence="5">Transcriptional regulator, TetR family</fullName>
    </submittedName>
</protein>
<sequence>MENSPADMPKRPAERSRGRPKIYSDEQRRQTILDEARRTFTEEGFRGTTIAKVAARCKISKQTIYESFESKIDLFKAVVGDHRRMMLDLPRPPDEDEPVDIVIERIFRIDIDEEMDRERDSFLTIIFAESKEVPELSGFIRKEGADASRRDLVDWLKVEIERGRLKIDNPASAARMLMDMLLGPTGPGRLDWATLEDRRRHLRWCIDFFLISTECSRRVL</sequence>
<evidence type="ECO:0000256" key="1">
    <source>
        <dbReference type="ARBA" id="ARBA00023125"/>
    </source>
</evidence>
<dbReference type="InterPro" id="IPR009057">
    <property type="entry name" value="Homeodomain-like_sf"/>
</dbReference>
<dbReference type="AlphaFoldDB" id="A0A1S7S274"/>
<dbReference type="InterPro" id="IPR001647">
    <property type="entry name" value="HTH_TetR"/>
</dbReference>